<accession>V4HDI2</accession>
<proteinExistence type="predicted"/>
<reference evidence="1 2" key="1">
    <citation type="journal article" date="2013" name="Genome Announc.">
        <title>Draft Genome Sequence of 'Candidatus Halobonum tyrrellensis' Strain G22, Isolated from the Hypersaline Waters of Lake Tyrrell, Australia.</title>
        <authorList>
            <person name="Ugalde J.A."/>
            <person name="Narasingarao P."/>
            <person name="Kuo S."/>
            <person name="Podell S."/>
            <person name="Allen E.E."/>
        </authorList>
    </citation>
    <scope>NUCLEOTIDE SEQUENCE [LARGE SCALE GENOMIC DNA]</scope>
    <source>
        <strain evidence="1 2">G22</strain>
    </source>
</reference>
<gene>
    <name evidence="1" type="ORF">K933_10597</name>
</gene>
<sequence length="181" mass="19489">MLVLDAPRSASGSGLWTDDTGIGPCTDGAVLFVAFTRSDAAVLSERVRDSNRAVYVLDATPQGTIAEQTGPDPTVTVETVSSPSNLTDVGVALDKLCSALESSGGRPVCWLPSLTALLQYVDRQRTYRFLNAMSNRLTAVDAFAHYHLDEGAHDDRTVDTFASLMDAVVIPTDDSVRVRRR</sequence>
<dbReference type="EMBL" id="ASGZ01000034">
    <property type="protein sequence ID" value="ESP88133.1"/>
    <property type="molecule type" value="Genomic_DNA"/>
</dbReference>
<evidence type="ECO:0000313" key="2">
    <source>
        <dbReference type="Proteomes" id="UP000017840"/>
    </source>
</evidence>
<comment type="caution">
    <text evidence="1">The sequence shown here is derived from an EMBL/GenBank/DDBJ whole genome shotgun (WGS) entry which is preliminary data.</text>
</comment>
<dbReference type="InterPro" id="IPR055927">
    <property type="entry name" value="DUF7504"/>
</dbReference>
<dbReference type="eggNOG" id="arCOG02452">
    <property type="taxonomic scope" value="Archaea"/>
</dbReference>
<dbReference type="Proteomes" id="UP000017840">
    <property type="component" value="Unassembled WGS sequence"/>
</dbReference>
<dbReference type="AlphaFoldDB" id="V4HDI2"/>
<organism evidence="1 2">
    <name type="scientific">Candidatus Halobonum tyrrellensis G22</name>
    <dbReference type="NCBI Taxonomy" id="1324957"/>
    <lineage>
        <taxon>Archaea</taxon>
        <taxon>Methanobacteriati</taxon>
        <taxon>Methanobacteriota</taxon>
        <taxon>Stenosarchaea group</taxon>
        <taxon>Halobacteria</taxon>
        <taxon>Halobacteriales</taxon>
        <taxon>Haloferacaceae</taxon>
        <taxon>Candidatus Halobonum</taxon>
    </lineage>
</organism>
<protein>
    <submittedName>
        <fullName evidence="1">Uncharacterized protein</fullName>
    </submittedName>
</protein>
<dbReference type="Pfam" id="PF24336">
    <property type="entry name" value="DUF7504"/>
    <property type="match status" value="1"/>
</dbReference>
<name>V4HDI2_9EURY</name>
<keyword evidence="2" id="KW-1185">Reference proteome</keyword>
<evidence type="ECO:0000313" key="1">
    <source>
        <dbReference type="EMBL" id="ESP88133.1"/>
    </source>
</evidence>